<proteinExistence type="predicted"/>
<reference evidence="1 2" key="1">
    <citation type="journal article" date="2024" name="IMA Fungus">
        <title>IMA Genome - F19 : A genome assembly and annotation guide to empower mycologists, including annotated draft genome sequences of Ceratocystis pirilliformis, Diaporthe australafricana, Fusarium ophioides, Paecilomyces lecythidis, and Sporothrix stenoceras.</title>
        <authorList>
            <person name="Aylward J."/>
            <person name="Wilson A.M."/>
            <person name="Visagie C.M."/>
            <person name="Spraker J."/>
            <person name="Barnes I."/>
            <person name="Buitendag C."/>
            <person name="Ceriani C."/>
            <person name="Del Mar Angel L."/>
            <person name="du Plessis D."/>
            <person name="Fuchs T."/>
            <person name="Gasser K."/>
            <person name="Kramer D."/>
            <person name="Li W."/>
            <person name="Munsamy K."/>
            <person name="Piso A."/>
            <person name="Price J.L."/>
            <person name="Sonnekus B."/>
            <person name="Thomas C."/>
            <person name="van der Nest A."/>
            <person name="van Dijk A."/>
            <person name="van Heerden A."/>
            <person name="van Vuuren N."/>
            <person name="Yilmaz N."/>
            <person name="Duong T.A."/>
            <person name="van der Merwe N.A."/>
            <person name="Wingfield M.J."/>
            <person name="Wingfield B.D."/>
        </authorList>
    </citation>
    <scope>NUCLEOTIDE SEQUENCE [LARGE SCALE GENOMIC DNA]</scope>
    <source>
        <strain evidence="1 2">CMW 18300</strain>
    </source>
</reference>
<sequence length="177" mass="20016">MSTKIMIALHKKHANPTKKGLDNATAQLNIRQCLGRRHKAHRENLAHSDGNSRRVGAASYSFWYSSALHSPGMQQLKHLPGTSRSWLESAAKSKGIELETIMHQTRYSDLRKFFWMAAREYTVDFSDHVERLPVPGLDDASPTAARLFPIHPVATLINRNRETLDDLTLEARDCLSL</sequence>
<dbReference type="EMBL" id="JAWRVE010000072">
    <property type="protein sequence ID" value="KAL1864030.1"/>
    <property type="molecule type" value="Genomic_DNA"/>
</dbReference>
<comment type="caution">
    <text evidence="1">The sequence shown here is derived from an EMBL/GenBank/DDBJ whole genome shotgun (WGS) entry which is preliminary data.</text>
</comment>
<keyword evidence="2" id="KW-1185">Reference proteome</keyword>
<evidence type="ECO:0000313" key="2">
    <source>
        <dbReference type="Proteomes" id="UP001583177"/>
    </source>
</evidence>
<gene>
    <name evidence="1" type="ORF">Daus18300_007995</name>
</gene>
<dbReference type="Proteomes" id="UP001583177">
    <property type="component" value="Unassembled WGS sequence"/>
</dbReference>
<evidence type="ECO:0000313" key="1">
    <source>
        <dbReference type="EMBL" id="KAL1864030.1"/>
    </source>
</evidence>
<protein>
    <submittedName>
        <fullName evidence="1">Uncharacterized protein</fullName>
    </submittedName>
</protein>
<accession>A0ABR3WKN4</accession>
<name>A0ABR3WKN4_9PEZI</name>
<organism evidence="1 2">
    <name type="scientific">Diaporthe australafricana</name>
    <dbReference type="NCBI Taxonomy" id="127596"/>
    <lineage>
        <taxon>Eukaryota</taxon>
        <taxon>Fungi</taxon>
        <taxon>Dikarya</taxon>
        <taxon>Ascomycota</taxon>
        <taxon>Pezizomycotina</taxon>
        <taxon>Sordariomycetes</taxon>
        <taxon>Sordariomycetidae</taxon>
        <taxon>Diaporthales</taxon>
        <taxon>Diaporthaceae</taxon>
        <taxon>Diaporthe</taxon>
    </lineage>
</organism>